<evidence type="ECO:0000313" key="3">
    <source>
        <dbReference type="Proteomes" id="UP000008630"/>
    </source>
</evidence>
<name>E6SSB2_BACT6</name>
<feature type="transmembrane region" description="Helical" evidence="1">
    <location>
        <begin position="142"/>
        <end position="163"/>
    </location>
</feature>
<feature type="transmembrane region" description="Helical" evidence="1">
    <location>
        <begin position="195"/>
        <end position="213"/>
    </location>
</feature>
<keyword evidence="3" id="KW-1185">Reference proteome</keyword>
<dbReference type="RefSeq" id="WP_013548750.1">
    <property type="nucleotide sequence ID" value="NC_014933.1"/>
</dbReference>
<gene>
    <name evidence="2" type="ordered locus">Bache_3239</name>
</gene>
<dbReference type="PATRIC" id="fig|693979.3.peg.3400"/>
<dbReference type="Proteomes" id="UP000008630">
    <property type="component" value="Chromosome"/>
</dbReference>
<dbReference type="HOGENOM" id="CLU_1064197_0_0_10"/>
<keyword evidence="1" id="KW-0472">Membrane</keyword>
<keyword evidence="1" id="KW-1133">Transmembrane helix</keyword>
<keyword evidence="1" id="KW-0812">Transmembrane</keyword>
<sequence length="261" mass="28854">MNLEYLIYITSASTSILLAVLLLFIVKYNNKTVLPYTRVSILLALGLICRGLMSAAVFITAYLTSDMTVARSFIIPEMYYLELVLFTFSALALLHSPLGTHCNVVKSIVPAIVLVGAYLVCFLLSGTVLGTVAGYENFTTTFAARLICLLLYMAILVALYYSYSCLKGAISISKYTMEEVVPAGDYEDGMKLIRLARWFAAYLVLSGVNMVCFNHIAEIALAIICTCMAIGLVVAVINCQLHYYLVDSAMKRVYENKKLKE</sequence>
<feature type="transmembrane region" description="Helical" evidence="1">
    <location>
        <begin position="6"/>
        <end position="26"/>
    </location>
</feature>
<organism evidence="2 3">
    <name type="scientific">Bacteroides helcogenes (strain ATCC 35417 / DSM 20613 / JCM 6297 / CCUG 15421 / P 36-108)</name>
    <dbReference type="NCBI Taxonomy" id="693979"/>
    <lineage>
        <taxon>Bacteria</taxon>
        <taxon>Pseudomonadati</taxon>
        <taxon>Bacteroidota</taxon>
        <taxon>Bacteroidia</taxon>
        <taxon>Bacteroidales</taxon>
        <taxon>Bacteroidaceae</taxon>
        <taxon>Bacteroides</taxon>
    </lineage>
</organism>
<reference evidence="2 3" key="2">
    <citation type="journal article" date="2011" name="Stand. Genomic Sci.">
        <title>Complete genome sequence of Bacteroides helcogenes type strain (P 36-108).</title>
        <authorList>
            <person name="Pati A."/>
            <person name="Gronow S."/>
            <person name="Zeytun A."/>
            <person name="Lapidus A."/>
            <person name="Nolan M."/>
            <person name="Hammon N."/>
            <person name="Deshpande S."/>
            <person name="Cheng J.F."/>
            <person name="Tapia R."/>
            <person name="Han C."/>
            <person name="Goodwin L."/>
            <person name="Pitluck S."/>
            <person name="Liolios K."/>
            <person name="Pagani I."/>
            <person name="Ivanova N."/>
            <person name="Mavromatis K."/>
            <person name="Chen A."/>
            <person name="Palaniappan K."/>
            <person name="Land M."/>
            <person name="Hauser L."/>
            <person name="Chang Y.J."/>
            <person name="Jeffries C.D."/>
            <person name="Detter J.C."/>
            <person name="Brambilla E."/>
            <person name="Rohde M."/>
            <person name="Goker M."/>
            <person name="Woyke T."/>
            <person name="Bristow J."/>
            <person name="Eisen J.A."/>
            <person name="Markowitz V."/>
            <person name="Hugenholtz P."/>
            <person name="Kyrpides N.C."/>
            <person name="Klenk H.P."/>
            <person name="Lucas S."/>
        </authorList>
    </citation>
    <scope>NUCLEOTIDE SEQUENCE [LARGE SCALE GENOMIC DNA]</scope>
    <source>
        <strain evidence="3">ATCC 35417 / DSM 20613 / JCM 6297 / CCUG 15421 / P 36-108</strain>
    </source>
</reference>
<evidence type="ECO:0000256" key="1">
    <source>
        <dbReference type="SAM" id="Phobius"/>
    </source>
</evidence>
<dbReference type="EMBL" id="CP002352">
    <property type="protein sequence ID" value="ADV45163.1"/>
    <property type="molecule type" value="Genomic_DNA"/>
</dbReference>
<feature type="transmembrane region" description="Helical" evidence="1">
    <location>
        <begin position="219"/>
        <end position="245"/>
    </location>
</feature>
<protein>
    <submittedName>
        <fullName evidence="2">Uncharacterized protein</fullName>
    </submittedName>
</protein>
<feature type="transmembrane region" description="Helical" evidence="1">
    <location>
        <begin position="78"/>
        <end position="96"/>
    </location>
</feature>
<feature type="transmembrane region" description="Helical" evidence="1">
    <location>
        <begin position="38"/>
        <end position="63"/>
    </location>
</feature>
<proteinExistence type="predicted"/>
<dbReference type="STRING" id="693979.Bache_3239"/>
<feature type="transmembrane region" description="Helical" evidence="1">
    <location>
        <begin position="108"/>
        <end position="130"/>
    </location>
</feature>
<dbReference type="KEGG" id="bhl:Bache_3239"/>
<accession>E6SSB2</accession>
<dbReference type="AlphaFoldDB" id="E6SSB2"/>
<reference key="1">
    <citation type="submission" date="2010-11" db="EMBL/GenBank/DDBJ databases">
        <title>The complete genome of Bacteroides helcogenes P 36-108.</title>
        <authorList>
            <consortium name="US DOE Joint Genome Institute (JGI-PGF)"/>
            <person name="Lucas S."/>
            <person name="Copeland A."/>
            <person name="Lapidus A."/>
            <person name="Bruce D."/>
            <person name="Goodwin L."/>
            <person name="Pitluck S."/>
            <person name="Kyrpides N."/>
            <person name="Mavromatis K."/>
            <person name="Ivanova N."/>
            <person name="Zeytun A."/>
            <person name="Brettin T."/>
            <person name="Detter J.C."/>
            <person name="Tapia R."/>
            <person name="Han C."/>
            <person name="Land M."/>
            <person name="Hauser L."/>
            <person name="Markowitz V."/>
            <person name="Cheng J.-F."/>
            <person name="Hugenholtz P."/>
            <person name="Woyke T."/>
            <person name="Wu D."/>
            <person name="Gronow S."/>
            <person name="Wellnitz S."/>
            <person name="Brambilla E."/>
            <person name="Klenk H.-P."/>
            <person name="Eisen J.A."/>
        </authorList>
    </citation>
    <scope>NUCLEOTIDE SEQUENCE</scope>
    <source>
        <strain>P 36-108</strain>
    </source>
</reference>
<evidence type="ECO:0000313" key="2">
    <source>
        <dbReference type="EMBL" id="ADV45163.1"/>
    </source>
</evidence>